<gene>
    <name evidence="2" type="ORF">PIB30_095925</name>
</gene>
<evidence type="ECO:0000313" key="3">
    <source>
        <dbReference type="Proteomes" id="UP001341840"/>
    </source>
</evidence>
<feature type="compositionally biased region" description="Low complexity" evidence="1">
    <location>
        <begin position="7"/>
        <end position="42"/>
    </location>
</feature>
<name>A0ABU6VZ17_9FABA</name>
<proteinExistence type="predicted"/>
<keyword evidence="3" id="KW-1185">Reference proteome</keyword>
<organism evidence="2 3">
    <name type="scientific">Stylosanthes scabra</name>
    <dbReference type="NCBI Taxonomy" id="79078"/>
    <lineage>
        <taxon>Eukaryota</taxon>
        <taxon>Viridiplantae</taxon>
        <taxon>Streptophyta</taxon>
        <taxon>Embryophyta</taxon>
        <taxon>Tracheophyta</taxon>
        <taxon>Spermatophyta</taxon>
        <taxon>Magnoliopsida</taxon>
        <taxon>eudicotyledons</taxon>
        <taxon>Gunneridae</taxon>
        <taxon>Pentapetalae</taxon>
        <taxon>rosids</taxon>
        <taxon>fabids</taxon>
        <taxon>Fabales</taxon>
        <taxon>Fabaceae</taxon>
        <taxon>Papilionoideae</taxon>
        <taxon>50 kb inversion clade</taxon>
        <taxon>dalbergioids sensu lato</taxon>
        <taxon>Dalbergieae</taxon>
        <taxon>Pterocarpus clade</taxon>
        <taxon>Stylosanthes</taxon>
    </lineage>
</organism>
<accession>A0ABU6VZ17</accession>
<feature type="region of interest" description="Disordered" evidence="1">
    <location>
        <begin position="1"/>
        <end position="95"/>
    </location>
</feature>
<sequence length="211" mass="23202">MSGRGRGSSQSSCSRGRGRGRSAATTEPAATASPSALTVAVSQVAPTIPPPPAPLTQPPPTDSPQVAPYPQLHGDSSHASQPDPPSKSNGFPSPGTVKKAISDVIELMLSEPWINYSKVLADVQKRWYEKWAEGFTWPAEEEKEIRKAFDYRAGRRYQQIMRDLRDGELQRLKWLSEMLRGRLLHRFVTDPGFLKHSGVNKVNRASPRGGC</sequence>
<protein>
    <submittedName>
        <fullName evidence="2">Uncharacterized protein</fullName>
    </submittedName>
</protein>
<evidence type="ECO:0000256" key="1">
    <source>
        <dbReference type="SAM" id="MobiDB-lite"/>
    </source>
</evidence>
<dbReference type="EMBL" id="JASCZI010153266">
    <property type="protein sequence ID" value="MED6177218.1"/>
    <property type="molecule type" value="Genomic_DNA"/>
</dbReference>
<comment type="caution">
    <text evidence="2">The sequence shown here is derived from an EMBL/GenBank/DDBJ whole genome shotgun (WGS) entry which is preliminary data.</text>
</comment>
<reference evidence="2 3" key="1">
    <citation type="journal article" date="2023" name="Plants (Basel)">
        <title>Bridging the Gap: Combining Genomics and Transcriptomics Approaches to Understand Stylosanthes scabra, an Orphan Legume from the Brazilian Caatinga.</title>
        <authorList>
            <person name="Ferreira-Neto J.R.C."/>
            <person name="da Silva M.D."/>
            <person name="Binneck E."/>
            <person name="de Melo N.F."/>
            <person name="da Silva R.H."/>
            <person name="de Melo A.L.T.M."/>
            <person name="Pandolfi V."/>
            <person name="Bustamante F.O."/>
            <person name="Brasileiro-Vidal A.C."/>
            <person name="Benko-Iseppon A.M."/>
        </authorList>
    </citation>
    <scope>NUCLEOTIDE SEQUENCE [LARGE SCALE GENOMIC DNA]</scope>
    <source>
        <tissue evidence="2">Leaves</tissue>
    </source>
</reference>
<dbReference type="Proteomes" id="UP001341840">
    <property type="component" value="Unassembled WGS sequence"/>
</dbReference>
<feature type="compositionally biased region" description="Pro residues" evidence="1">
    <location>
        <begin position="47"/>
        <end position="62"/>
    </location>
</feature>
<evidence type="ECO:0000313" key="2">
    <source>
        <dbReference type="EMBL" id="MED6177218.1"/>
    </source>
</evidence>